<dbReference type="AlphaFoldDB" id="A0A150TRE8"/>
<accession>A0A150TRE8</accession>
<gene>
    <name evidence="2" type="ORF">BE21_31420</name>
</gene>
<feature type="compositionally biased region" description="Polar residues" evidence="1">
    <location>
        <begin position="1"/>
        <end position="16"/>
    </location>
</feature>
<feature type="compositionally biased region" description="Basic and acidic residues" evidence="1">
    <location>
        <begin position="17"/>
        <end position="26"/>
    </location>
</feature>
<organism evidence="2 3">
    <name type="scientific">Sorangium cellulosum</name>
    <name type="common">Polyangium cellulosum</name>
    <dbReference type="NCBI Taxonomy" id="56"/>
    <lineage>
        <taxon>Bacteria</taxon>
        <taxon>Pseudomonadati</taxon>
        <taxon>Myxococcota</taxon>
        <taxon>Polyangia</taxon>
        <taxon>Polyangiales</taxon>
        <taxon>Polyangiaceae</taxon>
        <taxon>Sorangium</taxon>
    </lineage>
</organism>
<protein>
    <submittedName>
        <fullName evidence="2">Uncharacterized protein</fullName>
    </submittedName>
</protein>
<evidence type="ECO:0000313" key="2">
    <source>
        <dbReference type="EMBL" id="KYG07038.1"/>
    </source>
</evidence>
<evidence type="ECO:0000313" key="3">
    <source>
        <dbReference type="Proteomes" id="UP000075502"/>
    </source>
</evidence>
<name>A0A150TRE8_SORCE</name>
<feature type="region of interest" description="Disordered" evidence="1">
    <location>
        <begin position="1"/>
        <end position="28"/>
    </location>
</feature>
<dbReference type="Proteomes" id="UP000075502">
    <property type="component" value="Unassembled WGS sequence"/>
</dbReference>
<comment type="caution">
    <text evidence="2">The sequence shown here is derived from an EMBL/GenBank/DDBJ whole genome shotgun (WGS) entry which is preliminary data.</text>
</comment>
<sequence>MVTIKNDSGSTANILNHENRGDDRTVAPHQRASTSIYISYHREKPLEVASFNRSCRFADVNWQIQRNCGGAWEFHAHAGGRATLVIKPDGDIVIGR</sequence>
<reference evidence="2 3" key="1">
    <citation type="submission" date="2014-02" db="EMBL/GenBank/DDBJ databases">
        <title>The small core and large imbalanced accessory genome model reveals a collaborative survival strategy of Sorangium cellulosum strains in nature.</title>
        <authorList>
            <person name="Han K."/>
            <person name="Peng R."/>
            <person name="Blom J."/>
            <person name="Li Y.-Z."/>
        </authorList>
    </citation>
    <scope>NUCLEOTIDE SEQUENCE [LARGE SCALE GENOMIC DNA]</scope>
    <source>
        <strain evidence="2 3">So0007-03</strain>
    </source>
</reference>
<dbReference type="EMBL" id="JEME01001474">
    <property type="protein sequence ID" value="KYG07038.1"/>
    <property type="molecule type" value="Genomic_DNA"/>
</dbReference>
<proteinExistence type="predicted"/>
<evidence type="ECO:0000256" key="1">
    <source>
        <dbReference type="SAM" id="MobiDB-lite"/>
    </source>
</evidence>